<accession>A0A1Z1M196</accession>
<dbReference type="EMBL" id="MF101409">
    <property type="protein sequence ID" value="ARW59555.1"/>
    <property type="molecule type" value="Genomic_DNA"/>
</dbReference>
<dbReference type="InterPro" id="IPR036788">
    <property type="entry name" value="T_IF-3_C_sf"/>
</dbReference>
<dbReference type="GO" id="GO:0016020">
    <property type="term" value="C:membrane"/>
    <property type="evidence" value="ECO:0007669"/>
    <property type="project" value="TreeGrafter"/>
</dbReference>
<dbReference type="Pfam" id="PF00707">
    <property type="entry name" value="IF3_C"/>
    <property type="match status" value="1"/>
</dbReference>
<dbReference type="InterPro" id="IPR019815">
    <property type="entry name" value="Translation_initiation_fac_3_C"/>
</dbReference>
<proteinExistence type="inferred from homology"/>
<dbReference type="Pfam" id="PF05198">
    <property type="entry name" value="IF3_N"/>
    <property type="match status" value="1"/>
</dbReference>
<comment type="similarity">
    <text evidence="1 4">Belongs to the IF-3 family.</text>
</comment>
<evidence type="ECO:0000259" key="6">
    <source>
        <dbReference type="Pfam" id="PF05198"/>
    </source>
</evidence>
<dbReference type="GO" id="GO:0009507">
    <property type="term" value="C:chloroplast"/>
    <property type="evidence" value="ECO:0007669"/>
    <property type="project" value="UniProtKB-SubCell"/>
</dbReference>
<gene>
    <name evidence="4 7" type="primary">infC</name>
</gene>
<dbReference type="SUPFAM" id="SSF54364">
    <property type="entry name" value="Translation initiation factor IF3, N-terminal domain"/>
    <property type="match status" value="1"/>
</dbReference>
<geneLocation type="chloroplast" evidence="7"/>
<keyword evidence="3 4" id="KW-0648">Protein biosynthesis</keyword>
<comment type="function">
    <text evidence="4">IF-3 binds to the 30S ribosomal subunit and shifts the equilibrium between 70S ribosomes and their 50S and 30S subunits in favor of the free subunits, thus enhancing the availability of 30S subunits on which protein synthesis initiation begins.</text>
</comment>
<evidence type="ECO:0000256" key="4">
    <source>
        <dbReference type="HAMAP-Rule" id="MF_00080"/>
    </source>
</evidence>
<dbReference type="SUPFAM" id="SSF55200">
    <property type="entry name" value="Translation initiation factor IF3, C-terminal domain"/>
    <property type="match status" value="1"/>
</dbReference>
<protein>
    <recommendedName>
        <fullName evidence="4">Translation initiation factor IF-3, chloroplastic</fullName>
    </recommendedName>
</protein>
<dbReference type="Gene3D" id="3.10.20.80">
    <property type="entry name" value="Translation initiation factor 3 (IF-3), N-terminal domain"/>
    <property type="match status" value="1"/>
</dbReference>
<evidence type="ECO:0000256" key="2">
    <source>
        <dbReference type="ARBA" id="ARBA00022540"/>
    </source>
</evidence>
<dbReference type="Gene3D" id="3.30.110.10">
    <property type="entry name" value="Translation initiation factor 3 (IF-3), C-terminal domain"/>
    <property type="match status" value="1"/>
</dbReference>
<evidence type="ECO:0000313" key="7">
    <source>
        <dbReference type="EMBL" id="ARW59555.1"/>
    </source>
</evidence>
<dbReference type="InterPro" id="IPR019814">
    <property type="entry name" value="Translation_initiation_fac_3_N"/>
</dbReference>
<dbReference type="FunFam" id="3.10.20.80:FF:000001">
    <property type="entry name" value="Translation initiation factor IF-3"/>
    <property type="match status" value="1"/>
</dbReference>
<keyword evidence="2 4" id="KW-0396">Initiation factor</keyword>
<dbReference type="PANTHER" id="PTHR10938">
    <property type="entry name" value="TRANSLATION INITIATION FACTOR IF-3"/>
    <property type="match status" value="1"/>
</dbReference>
<comment type="subunit">
    <text evidence="4">Monomer.</text>
</comment>
<feature type="domain" description="Translation initiation factor 3 N-terminal" evidence="6">
    <location>
        <begin position="11"/>
        <end position="79"/>
    </location>
</feature>
<keyword evidence="7" id="KW-0934">Plastid</keyword>
<evidence type="ECO:0000259" key="5">
    <source>
        <dbReference type="Pfam" id="PF00707"/>
    </source>
</evidence>
<dbReference type="AlphaFoldDB" id="A0A1Z1M196"/>
<dbReference type="RefSeq" id="YP_009391411.1">
    <property type="nucleotide sequence ID" value="NC_035258.1"/>
</dbReference>
<name>A0A1Z1M196_9FLOR</name>
<dbReference type="FunFam" id="3.30.110.10:FF:000001">
    <property type="entry name" value="Translation initiation factor IF-3"/>
    <property type="match status" value="1"/>
</dbReference>
<dbReference type="InterPro" id="IPR001288">
    <property type="entry name" value="Translation_initiation_fac_3"/>
</dbReference>
<dbReference type="GO" id="GO:0043022">
    <property type="term" value="F:ribosome binding"/>
    <property type="evidence" value="ECO:0007669"/>
    <property type="project" value="TreeGrafter"/>
</dbReference>
<evidence type="ECO:0000256" key="3">
    <source>
        <dbReference type="ARBA" id="ARBA00022917"/>
    </source>
</evidence>
<feature type="domain" description="Translation initiation factor 3 C-terminal" evidence="5">
    <location>
        <begin position="88"/>
        <end position="170"/>
    </location>
</feature>
<organism evidence="7">
    <name type="scientific">Platysiphonia delicata</name>
    <dbReference type="NCBI Taxonomy" id="2006979"/>
    <lineage>
        <taxon>Eukaryota</taxon>
        <taxon>Rhodophyta</taxon>
        <taxon>Florideophyceae</taxon>
        <taxon>Rhodymeniophycidae</taxon>
        <taxon>Ceramiales</taxon>
        <taxon>Delesseriaceae</taxon>
        <taxon>Platysiphonia</taxon>
    </lineage>
</organism>
<dbReference type="GO" id="GO:0032790">
    <property type="term" value="P:ribosome disassembly"/>
    <property type="evidence" value="ECO:0007669"/>
    <property type="project" value="TreeGrafter"/>
</dbReference>
<evidence type="ECO:0000256" key="1">
    <source>
        <dbReference type="ARBA" id="ARBA00005439"/>
    </source>
</evidence>
<dbReference type="GO" id="GO:0003743">
    <property type="term" value="F:translation initiation factor activity"/>
    <property type="evidence" value="ECO:0007669"/>
    <property type="project" value="UniProtKB-UniRule"/>
</dbReference>
<dbReference type="PANTHER" id="PTHR10938:SF0">
    <property type="entry name" value="TRANSLATION INITIATION FACTOR IF-3, MITOCHONDRIAL"/>
    <property type="match status" value="1"/>
</dbReference>
<dbReference type="InterPro" id="IPR036787">
    <property type="entry name" value="T_IF-3_N_sf"/>
</dbReference>
<dbReference type="GO" id="GO:0005829">
    <property type="term" value="C:cytosol"/>
    <property type="evidence" value="ECO:0007669"/>
    <property type="project" value="TreeGrafter"/>
</dbReference>
<sequence>MKKKYQNRHIINENIKYPKVRLIDVPGTQLGIYSSNEALKIAVNKGLDLVVISDKSEPPVCRIIDYGKYKFSQEKKAKETKKKQHNTSIKEVKMRYKIEEHDYKVRLNQTSRFLQTGDKVKVTIILRGREIQHANLAVELLKKMANDLQGIAEIQQHPSRDGKNLTMVLSGQKK</sequence>
<comment type="subcellular location">
    <subcellularLocation>
        <location evidence="4">Plastid</location>
        <location evidence="4">Chloroplast</location>
    </subcellularLocation>
</comment>
<dbReference type="HAMAP" id="MF_00080">
    <property type="entry name" value="IF_3"/>
    <property type="match status" value="1"/>
</dbReference>
<keyword evidence="7" id="KW-0150">Chloroplast</keyword>
<dbReference type="GeneID" id="33353012"/>
<dbReference type="NCBIfam" id="TIGR00168">
    <property type="entry name" value="infC"/>
    <property type="match status" value="1"/>
</dbReference>
<reference evidence="7" key="1">
    <citation type="journal article" date="2017" name="J. Phycol.">
        <title>Analysis of chloroplast genomes and a supermatrix inform reclassification of the Rhodomelaceae (Rhodophyta).</title>
        <authorList>
            <person name="Diaz-Tapia P."/>
            <person name="Maggs C.A."/>
            <person name="West J.A."/>
            <person name="Verbruggen H."/>
        </authorList>
    </citation>
    <scope>NUCLEOTIDE SEQUENCE</scope>
    <source>
        <strain evidence="7">HV1445</strain>
    </source>
</reference>